<dbReference type="GO" id="GO:0008168">
    <property type="term" value="F:methyltransferase activity"/>
    <property type="evidence" value="ECO:0007669"/>
    <property type="project" value="UniProtKB-KW"/>
</dbReference>
<evidence type="ECO:0000313" key="1">
    <source>
        <dbReference type="EMBL" id="MBB1124934.1"/>
    </source>
</evidence>
<dbReference type="Pfam" id="PF13489">
    <property type="entry name" value="Methyltransf_23"/>
    <property type="match status" value="1"/>
</dbReference>
<sequence>MQPPLYVPKNKEQYIDLREQVLYEYFAKDLGWGELMSSRACFEFLIEARNFSKGKTVLDAGAGQKRFEPFFTESNYLTLEHPSGIAMKGMAHISYDYVCELDGDNFLPSDNSIDLIYSHSVLEHIERPEKFFANAIKCLKQSGRLFLNVPFMYLEHETPYDFNRFTRYGLKSRLEEAGFRILKLLPSSNSIEGTTAFILDGIINDAQSRGLQAENFTIKLPDSDQEHPLLPLVQHIIGSLYGLYDDAIYDSTASIGWLCVAEKPAV</sequence>
<dbReference type="SUPFAM" id="SSF53335">
    <property type="entry name" value="S-adenosyl-L-methionine-dependent methyltransferases"/>
    <property type="match status" value="1"/>
</dbReference>
<proteinExistence type="predicted"/>
<dbReference type="RefSeq" id="WP_182582047.1">
    <property type="nucleotide sequence ID" value="NZ_JABVCQ010000003.1"/>
</dbReference>
<accession>A0A839H673</accession>
<dbReference type="AlphaFoldDB" id="A0A839H673"/>
<reference evidence="1 2" key="1">
    <citation type="journal article" date="2020" name="Arch. Microbiol.">
        <title>The genome sequence of the giant phototrophic gammaproteobacterium Thiospirillum jenense gives insight into its physiological properties and phylogenetic relationships.</title>
        <authorList>
            <person name="Imhoff J.F."/>
            <person name="Meyer T.E."/>
            <person name="Kyndt J.A."/>
        </authorList>
    </citation>
    <scope>NUCLEOTIDE SEQUENCE [LARGE SCALE GENOMIC DNA]</scope>
    <source>
        <strain evidence="1 2">DSM 216</strain>
    </source>
</reference>
<protein>
    <submittedName>
        <fullName evidence="1">Methyltransferase domain-containing protein</fullName>
    </submittedName>
</protein>
<dbReference type="InterPro" id="IPR029063">
    <property type="entry name" value="SAM-dependent_MTases_sf"/>
</dbReference>
<organism evidence="1 2">
    <name type="scientific">Thiospirillum jenense</name>
    <dbReference type="NCBI Taxonomy" id="1653858"/>
    <lineage>
        <taxon>Bacteria</taxon>
        <taxon>Pseudomonadati</taxon>
        <taxon>Pseudomonadota</taxon>
        <taxon>Gammaproteobacteria</taxon>
        <taxon>Chromatiales</taxon>
        <taxon>Chromatiaceae</taxon>
        <taxon>Thiospirillum</taxon>
    </lineage>
</organism>
<dbReference type="EMBL" id="JABVCQ010000003">
    <property type="protein sequence ID" value="MBB1124934.1"/>
    <property type="molecule type" value="Genomic_DNA"/>
</dbReference>
<evidence type="ECO:0000313" key="2">
    <source>
        <dbReference type="Proteomes" id="UP000548632"/>
    </source>
</evidence>
<comment type="caution">
    <text evidence="1">The sequence shown here is derived from an EMBL/GenBank/DDBJ whole genome shotgun (WGS) entry which is preliminary data.</text>
</comment>
<gene>
    <name evidence="1" type="ORF">HUK38_01640</name>
</gene>
<name>A0A839H673_9GAMM</name>
<keyword evidence="1" id="KW-0808">Transferase</keyword>
<keyword evidence="2" id="KW-1185">Reference proteome</keyword>
<dbReference type="GO" id="GO:0032259">
    <property type="term" value="P:methylation"/>
    <property type="evidence" value="ECO:0007669"/>
    <property type="project" value="UniProtKB-KW"/>
</dbReference>
<dbReference type="Proteomes" id="UP000548632">
    <property type="component" value="Unassembled WGS sequence"/>
</dbReference>
<keyword evidence="1" id="KW-0489">Methyltransferase</keyword>
<dbReference type="Gene3D" id="3.40.50.150">
    <property type="entry name" value="Vaccinia Virus protein VP39"/>
    <property type="match status" value="1"/>
</dbReference>